<dbReference type="EMBL" id="SSSM01000003">
    <property type="protein sequence ID" value="THG31560.1"/>
    <property type="molecule type" value="Genomic_DNA"/>
</dbReference>
<organism evidence="7 8">
    <name type="scientific">Naasia lichenicola</name>
    <dbReference type="NCBI Taxonomy" id="2565933"/>
    <lineage>
        <taxon>Bacteria</taxon>
        <taxon>Bacillati</taxon>
        <taxon>Actinomycetota</taxon>
        <taxon>Actinomycetes</taxon>
        <taxon>Micrococcales</taxon>
        <taxon>Microbacteriaceae</taxon>
        <taxon>Naasia</taxon>
    </lineage>
</organism>
<dbReference type="InterPro" id="IPR003593">
    <property type="entry name" value="AAA+_ATPase"/>
</dbReference>
<dbReference type="Gene3D" id="3.40.50.300">
    <property type="entry name" value="P-loop containing nucleotide triphosphate hydrolases"/>
    <property type="match status" value="1"/>
</dbReference>
<dbReference type="PROSITE" id="PS50893">
    <property type="entry name" value="ABC_TRANSPORTER_2"/>
    <property type="match status" value="1"/>
</dbReference>
<evidence type="ECO:0000256" key="2">
    <source>
        <dbReference type="ARBA" id="ARBA00022448"/>
    </source>
</evidence>
<evidence type="ECO:0000313" key="8">
    <source>
        <dbReference type="Proteomes" id="UP000309133"/>
    </source>
</evidence>
<evidence type="ECO:0000256" key="1">
    <source>
        <dbReference type="ARBA" id="ARBA00005417"/>
    </source>
</evidence>
<dbReference type="PANTHER" id="PTHR43820">
    <property type="entry name" value="HIGH-AFFINITY BRANCHED-CHAIN AMINO ACID TRANSPORT ATP-BINDING PROTEIN LIVF"/>
    <property type="match status" value="1"/>
</dbReference>
<dbReference type="SUPFAM" id="SSF52540">
    <property type="entry name" value="P-loop containing nucleoside triphosphate hydrolases"/>
    <property type="match status" value="1"/>
</dbReference>
<dbReference type="Pfam" id="PF00005">
    <property type="entry name" value="ABC_tran"/>
    <property type="match status" value="1"/>
</dbReference>
<dbReference type="InterPro" id="IPR052156">
    <property type="entry name" value="BCAA_Transport_ATP-bd_LivF"/>
</dbReference>
<dbReference type="Proteomes" id="UP000309133">
    <property type="component" value="Unassembled WGS sequence"/>
</dbReference>
<sequence length="232" mass="24508">MLEISGLSAAYGQLTAIRDISLTVESGGILAVIGANGAGKSTLLKTIAGQLKATTGSIRFDGADVTALSTHERARRGIVLVPEGRRLFGSLTVHENLQIALSAKRSGVWSLESVYELFPLVAERRRRRAGDLSGGEQQATAIARALIANPAVLLLDEVSLGLAPAIVGQLYDRLPLILEQGTAILLVEQDVAQARRVSDEVHCLLQGRTSLAGKDLDLADISRAYFGAEATA</sequence>
<feature type="domain" description="ABC transporter" evidence="6">
    <location>
        <begin position="2"/>
        <end position="231"/>
    </location>
</feature>
<evidence type="ECO:0000259" key="6">
    <source>
        <dbReference type="PROSITE" id="PS50893"/>
    </source>
</evidence>
<dbReference type="CDD" id="cd03224">
    <property type="entry name" value="ABC_TM1139_LivF_branched"/>
    <property type="match status" value="1"/>
</dbReference>
<keyword evidence="4 7" id="KW-0067">ATP-binding</keyword>
<accession>A0A4S4FM50</accession>
<proteinExistence type="inferred from homology"/>
<dbReference type="InterPro" id="IPR027417">
    <property type="entry name" value="P-loop_NTPase"/>
</dbReference>
<dbReference type="GO" id="GO:0005524">
    <property type="term" value="F:ATP binding"/>
    <property type="evidence" value="ECO:0007669"/>
    <property type="project" value="UniProtKB-KW"/>
</dbReference>
<keyword evidence="5" id="KW-0029">Amino-acid transport</keyword>
<keyword evidence="3" id="KW-0547">Nucleotide-binding</keyword>
<evidence type="ECO:0000313" key="7">
    <source>
        <dbReference type="EMBL" id="THG31560.1"/>
    </source>
</evidence>
<dbReference type="SMART" id="SM00382">
    <property type="entry name" value="AAA"/>
    <property type="match status" value="1"/>
</dbReference>
<dbReference type="GO" id="GO:0016887">
    <property type="term" value="F:ATP hydrolysis activity"/>
    <property type="evidence" value="ECO:0007669"/>
    <property type="project" value="InterPro"/>
</dbReference>
<dbReference type="AlphaFoldDB" id="A0A4S4FM50"/>
<dbReference type="GO" id="GO:0015807">
    <property type="term" value="P:L-amino acid transport"/>
    <property type="evidence" value="ECO:0007669"/>
    <property type="project" value="TreeGrafter"/>
</dbReference>
<dbReference type="PANTHER" id="PTHR43820:SF4">
    <property type="entry name" value="HIGH-AFFINITY BRANCHED-CHAIN AMINO ACID TRANSPORT ATP-BINDING PROTEIN LIVF"/>
    <property type="match status" value="1"/>
</dbReference>
<protein>
    <submittedName>
        <fullName evidence="7">ABC transporter ATP-binding protein</fullName>
    </submittedName>
</protein>
<comment type="similarity">
    <text evidence="1">Belongs to the ABC transporter superfamily.</text>
</comment>
<evidence type="ECO:0000256" key="3">
    <source>
        <dbReference type="ARBA" id="ARBA00022741"/>
    </source>
</evidence>
<reference evidence="7 8" key="1">
    <citation type="submission" date="2019-04" db="EMBL/GenBank/DDBJ databases">
        <authorList>
            <person name="Jiang L."/>
        </authorList>
    </citation>
    <scope>NUCLEOTIDE SEQUENCE [LARGE SCALE GENOMIC DNA]</scope>
    <source>
        <strain evidence="7 8">YIM 131853</strain>
    </source>
</reference>
<dbReference type="GO" id="GO:0015658">
    <property type="term" value="F:branched-chain amino acid transmembrane transporter activity"/>
    <property type="evidence" value="ECO:0007669"/>
    <property type="project" value="TreeGrafter"/>
</dbReference>
<evidence type="ECO:0000256" key="4">
    <source>
        <dbReference type="ARBA" id="ARBA00022840"/>
    </source>
</evidence>
<comment type="caution">
    <text evidence="7">The sequence shown here is derived from an EMBL/GenBank/DDBJ whole genome shotgun (WGS) entry which is preliminary data.</text>
</comment>
<keyword evidence="2" id="KW-0813">Transport</keyword>
<evidence type="ECO:0000256" key="5">
    <source>
        <dbReference type="ARBA" id="ARBA00022970"/>
    </source>
</evidence>
<gene>
    <name evidence="7" type="ORF">E6C64_05645</name>
</gene>
<dbReference type="RefSeq" id="WP_136426680.1">
    <property type="nucleotide sequence ID" value="NZ_SSSM01000003.1"/>
</dbReference>
<keyword evidence="8" id="KW-1185">Reference proteome</keyword>
<dbReference type="InterPro" id="IPR003439">
    <property type="entry name" value="ABC_transporter-like_ATP-bd"/>
</dbReference>
<dbReference type="OrthoDB" id="9128957at2"/>
<name>A0A4S4FM50_9MICO</name>